<dbReference type="AlphaFoldDB" id="A0A9P6D0T8"/>
<protein>
    <submittedName>
        <fullName evidence="9">Cytochrome P450</fullName>
    </submittedName>
</protein>
<gene>
    <name evidence="9" type="ORF">BDN70DRAFT_668557</name>
</gene>
<evidence type="ECO:0000256" key="8">
    <source>
        <dbReference type="ARBA" id="ARBA00023033"/>
    </source>
</evidence>
<reference evidence="9" key="1">
    <citation type="submission" date="2020-11" db="EMBL/GenBank/DDBJ databases">
        <authorList>
            <consortium name="DOE Joint Genome Institute"/>
            <person name="Ahrendt S."/>
            <person name="Riley R."/>
            <person name="Andreopoulos W."/>
            <person name="Labutti K."/>
            <person name="Pangilinan J."/>
            <person name="Ruiz-Duenas F.J."/>
            <person name="Barrasa J.M."/>
            <person name="Sanchez-Garcia M."/>
            <person name="Camarero S."/>
            <person name="Miyauchi S."/>
            <person name="Serrano A."/>
            <person name="Linde D."/>
            <person name="Babiker R."/>
            <person name="Drula E."/>
            <person name="Ayuso-Fernandez I."/>
            <person name="Pacheco R."/>
            <person name="Padilla G."/>
            <person name="Ferreira P."/>
            <person name="Barriuso J."/>
            <person name="Kellner H."/>
            <person name="Castanera R."/>
            <person name="Alfaro M."/>
            <person name="Ramirez L."/>
            <person name="Pisabarro A.G."/>
            <person name="Kuo A."/>
            <person name="Tritt A."/>
            <person name="Lipzen A."/>
            <person name="He G."/>
            <person name="Yan M."/>
            <person name="Ng V."/>
            <person name="Cullen D."/>
            <person name="Martin F."/>
            <person name="Rosso M.-N."/>
            <person name="Henrissat B."/>
            <person name="Hibbett D."/>
            <person name="Martinez A.T."/>
            <person name="Grigoriev I.V."/>
        </authorList>
    </citation>
    <scope>NUCLEOTIDE SEQUENCE</scope>
    <source>
        <strain evidence="9">CIRM-BRFM 674</strain>
    </source>
</reference>
<dbReference type="GO" id="GO:0005506">
    <property type="term" value="F:iron ion binding"/>
    <property type="evidence" value="ECO:0007669"/>
    <property type="project" value="InterPro"/>
</dbReference>
<dbReference type="InterPro" id="IPR002401">
    <property type="entry name" value="Cyt_P450_E_grp-I"/>
</dbReference>
<evidence type="ECO:0000256" key="1">
    <source>
        <dbReference type="ARBA" id="ARBA00001971"/>
    </source>
</evidence>
<evidence type="ECO:0000313" key="9">
    <source>
        <dbReference type="EMBL" id="KAF9479694.1"/>
    </source>
</evidence>
<keyword evidence="4" id="KW-0349">Heme</keyword>
<dbReference type="InterPro" id="IPR050364">
    <property type="entry name" value="Cytochrome_P450_fung"/>
</dbReference>
<evidence type="ECO:0000313" key="10">
    <source>
        <dbReference type="Proteomes" id="UP000807469"/>
    </source>
</evidence>
<evidence type="ECO:0000256" key="2">
    <source>
        <dbReference type="ARBA" id="ARBA00005179"/>
    </source>
</evidence>
<evidence type="ECO:0000256" key="7">
    <source>
        <dbReference type="ARBA" id="ARBA00023004"/>
    </source>
</evidence>
<evidence type="ECO:0000256" key="4">
    <source>
        <dbReference type="ARBA" id="ARBA00022617"/>
    </source>
</evidence>
<keyword evidence="7" id="KW-0408">Iron</keyword>
<dbReference type="EMBL" id="MU155207">
    <property type="protein sequence ID" value="KAF9479694.1"/>
    <property type="molecule type" value="Genomic_DNA"/>
</dbReference>
<proteinExistence type="inferred from homology"/>
<dbReference type="PANTHER" id="PTHR46300">
    <property type="entry name" value="P450, PUTATIVE (EUROFUNG)-RELATED-RELATED"/>
    <property type="match status" value="1"/>
</dbReference>
<evidence type="ECO:0000256" key="3">
    <source>
        <dbReference type="ARBA" id="ARBA00010617"/>
    </source>
</evidence>
<accession>A0A9P6D0T8</accession>
<evidence type="ECO:0000256" key="6">
    <source>
        <dbReference type="ARBA" id="ARBA00023002"/>
    </source>
</evidence>
<dbReference type="PANTHER" id="PTHR46300:SF7">
    <property type="entry name" value="P450, PUTATIVE (EUROFUNG)-RELATED"/>
    <property type="match status" value="1"/>
</dbReference>
<keyword evidence="8" id="KW-0503">Monooxygenase</keyword>
<organism evidence="9 10">
    <name type="scientific">Pholiota conissans</name>
    <dbReference type="NCBI Taxonomy" id="109636"/>
    <lineage>
        <taxon>Eukaryota</taxon>
        <taxon>Fungi</taxon>
        <taxon>Dikarya</taxon>
        <taxon>Basidiomycota</taxon>
        <taxon>Agaricomycotina</taxon>
        <taxon>Agaricomycetes</taxon>
        <taxon>Agaricomycetidae</taxon>
        <taxon>Agaricales</taxon>
        <taxon>Agaricineae</taxon>
        <taxon>Strophariaceae</taxon>
        <taxon>Pholiota</taxon>
    </lineage>
</organism>
<dbReference type="InterPro" id="IPR036396">
    <property type="entry name" value="Cyt_P450_sf"/>
</dbReference>
<comment type="pathway">
    <text evidence="2">Secondary metabolite biosynthesis.</text>
</comment>
<keyword evidence="10" id="KW-1185">Reference proteome</keyword>
<keyword evidence="6" id="KW-0560">Oxidoreductase</keyword>
<evidence type="ECO:0000256" key="5">
    <source>
        <dbReference type="ARBA" id="ARBA00022723"/>
    </source>
</evidence>
<dbReference type="PRINTS" id="PR00463">
    <property type="entry name" value="EP450I"/>
</dbReference>
<dbReference type="Gene3D" id="1.10.630.10">
    <property type="entry name" value="Cytochrome P450"/>
    <property type="match status" value="1"/>
</dbReference>
<dbReference type="InterPro" id="IPR001128">
    <property type="entry name" value="Cyt_P450"/>
</dbReference>
<sequence>MPGPIVITSLAYLLAAFAALYMSRKRNPLPPGPKGLPLIGNLHELPYEYPWLTYAQWAKKYGPIFSFKVFGSTTIVINSFKVATELIEKRSTNYSDRPRMIMADELMEWAWSFIHMPYADRWRRHRKMFHQYFQPRVLSTYHPSQTEMTIKLLRQLSCTPEEFGSHIKHYVGSLALKVAYGYEVKPKDDFYVQLVGIAMEPLLLVVHGNHLVDFLPFLKHIPEWFPGAGFKRLAKDGAKRTRDLRDIPFNAVKKSMADGSAQQSFAYEILEKVKANNPNSQEEEEIIKNCAGIIYLAGSDTTSSFLLAWMLAMAQYPQVQRTAQEQLDKVVGKARLPEFSDRSSLPYFEAMMLETLRWHSIVPLAAPHRAIQEDEFEGYNIPAGATVTINTCLCPGRHFAMDTAWIAMASILTTYHIFKAADITATEIDPTDFTDGLVSHPKPYKLRIMRRPSTSIVFT</sequence>
<dbReference type="CDD" id="cd11065">
    <property type="entry name" value="CYP64-like"/>
    <property type="match status" value="1"/>
</dbReference>
<dbReference type="Pfam" id="PF00067">
    <property type="entry name" value="p450"/>
    <property type="match status" value="1"/>
</dbReference>
<dbReference type="Proteomes" id="UP000807469">
    <property type="component" value="Unassembled WGS sequence"/>
</dbReference>
<dbReference type="GO" id="GO:0004497">
    <property type="term" value="F:monooxygenase activity"/>
    <property type="evidence" value="ECO:0007669"/>
    <property type="project" value="UniProtKB-KW"/>
</dbReference>
<comment type="caution">
    <text evidence="9">The sequence shown here is derived from an EMBL/GenBank/DDBJ whole genome shotgun (WGS) entry which is preliminary data.</text>
</comment>
<comment type="cofactor">
    <cofactor evidence="1">
        <name>heme</name>
        <dbReference type="ChEBI" id="CHEBI:30413"/>
    </cofactor>
</comment>
<dbReference type="GO" id="GO:0016705">
    <property type="term" value="F:oxidoreductase activity, acting on paired donors, with incorporation or reduction of molecular oxygen"/>
    <property type="evidence" value="ECO:0007669"/>
    <property type="project" value="InterPro"/>
</dbReference>
<dbReference type="OrthoDB" id="2789670at2759"/>
<dbReference type="GO" id="GO:0020037">
    <property type="term" value="F:heme binding"/>
    <property type="evidence" value="ECO:0007669"/>
    <property type="project" value="InterPro"/>
</dbReference>
<dbReference type="SUPFAM" id="SSF48264">
    <property type="entry name" value="Cytochrome P450"/>
    <property type="match status" value="1"/>
</dbReference>
<comment type="similarity">
    <text evidence="3">Belongs to the cytochrome P450 family.</text>
</comment>
<name>A0A9P6D0T8_9AGAR</name>
<keyword evidence="5" id="KW-0479">Metal-binding</keyword>